<dbReference type="InterPro" id="IPR032799">
    <property type="entry name" value="TAXi_C"/>
</dbReference>
<evidence type="ECO:0000256" key="4">
    <source>
        <dbReference type="SAM" id="SignalP"/>
    </source>
</evidence>
<dbReference type="GO" id="GO:0006508">
    <property type="term" value="P:proteolysis"/>
    <property type="evidence" value="ECO:0007669"/>
    <property type="project" value="UniProtKB-KW"/>
</dbReference>
<dbReference type="SUPFAM" id="SSF50630">
    <property type="entry name" value="Acid proteases"/>
    <property type="match status" value="1"/>
</dbReference>
<keyword evidence="7" id="KW-1185">Reference proteome</keyword>
<comment type="similarity">
    <text evidence="1">Belongs to the peptidase A1 family.</text>
</comment>
<dbReference type="AlphaFoldDB" id="A0A8R7RA32"/>
<dbReference type="KEGG" id="tua:125523719"/>
<dbReference type="InterPro" id="IPR051708">
    <property type="entry name" value="Plant_Aspart_Prot_A1"/>
</dbReference>
<organism evidence="6 7">
    <name type="scientific">Triticum urartu</name>
    <name type="common">Red wild einkorn</name>
    <name type="synonym">Crithodium urartu</name>
    <dbReference type="NCBI Taxonomy" id="4572"/>
    <lineage>
        <taxon>Eukaryota</taxon>
        <taxon>Viridiplantae</taxon>
        <taxon>Streptophyta</taxon>
        <taxon>Embryophyta</taxon>
        <taxon>Tracheophyta</taxon>
        <taxon>Spermatophyta</taxon>
        <taxon>Magnoliopsida</taxon>
        <taxon>Liliopsida</taxon>
        <taxon>Poales</taxon>
        <taxon>Poaceae</taxon>
        <taxon>BOP clade</taxon>
        <taxon>Pooideae</taxon>
        <taxon>Triticodae</taxon>
        <taxon>Triticeae</taxon>
        <taxon>Triticinae</taxon>
        <taxon>Triticum</taxon>
    </lineage>
</organism>
<dbReference type="InterPro" id="IPR033121">
    <property type="entry name" value="PEPTIDASE_A1"/>
</dbReference>
<dbReference type="GO" id="GO:0005576">
    <property type="term" value="C:extracellular region"/>
    <property type="evidence" value="ECO:0007669"/>
    <property type="project" value="TreeGrafter"/>
</dbReference>
<sequence>MDLSNHALLLHLVLAALLHPAVVVAVDDATSGRSKGFSLRLVPSPGWNSTIHVDDDGFVHLNEPVEHAPNVLRPHIPHKERYNIITTVGTGHGCRTYTLAMEMTQSLTWMQCVPIQNPFEQVPPPFDPTASPSFHPLAPTNHLCSPPGGIVCRFRSNPMFLGVASASGVLGHETMSFAASGHGAAAAVEPAVVIGCAHTSERFRSHGVLAGILALGKTYPSLIWLLGRGGLHRFSYCLFFPFTQGNRHGFLRFGSDIRVDTRHMKSTRLLYPEVSAYYVNLAGISFGRTRLGGNLAEVFRRRKLADGSWHSGCVLDAGMFWGGTFMIRPAYDILERALAEHGRRLGVPRVPRHNFGLCFRATRAILSHWPTVTLHFESEQDLVLTPNKLFVLQDQDMCLTVKPHPQITVIGPATQVGTRFVYDLAAGRVYFAPENCNADTGV</sequence>
<feature type="domain" description="Peptidase A1" evidence="5">
    <location>
        <begin position="84"/>
        <end position="432"/>
    </location>
</feature>
<feature type="chain" id="PRO_5035796331" description="Peptidase A1 domain-containing protein" evidence="4">
    <location>
        <begin position="26"/>
        <end position="442"/>
    </location>
</feature>
<name>A0A8R7RA32_TRIUA</name>
<reference evidence="6" key="2">
    <citation type="submission" date="2018-03" db="EMBL/GenBank/DDBJ databases">
        <title>The Triticum urartu genome reveals the dynamic nature of wheat genome evolution.</title>
        <authorList>
            <person name="Ling H."/>
            <person name="Ma B."/>
            <person name="Shi X."/>
            <person name="Liu H."/>
            <person name="Dong L."/>
            <person name="Sun H."/>
            <person name="Cao Y."/>
            <person name="Gao Q."/>
            <person name="Zheng S."/>
            <person name="Li Y."/>
            <person name="Yu Y."/>
            <person name="Du H."/>
            <person name="Qi M."/>
            <person name="Li Y."/>
            <person name="Yu H."/>
            <person name="Cui Y."/>
            <person name="Wang N."/>
            <person name="Chen C."/>
            <person name="Wu H."/>
            <person name="Zhao Y."/>
            <person name="Zhang J."/>
            <person name="Li Y."/>
            <person name="Zhou W."/>
            <person name="Zhang B."/>
            <person name="Hu W."/>
            <person name="Eijk M."/>
            <person name="Tang J."/>
            <person name="Witsenboer H."/>
            <person name="Zhao S."/>
            <person name="Li Z."/>
            <person name="Zhang A."/>
            <person name="Wang D."/>
            <person name="Liang C."/>
        </authorList>
    </citation>
    <scope>NUCLEOTIDE SEQUENCE [LARGE SCALE GENOMIC DNA]</scope>
    <source>
        <strain evidence="6">cv. G1812</strain>
    </source>
</reference>
<keyword evidence="4" id="KW-0732">Signal</keyword>
<gene>
    <name evidence="6" type="primary">LOC125523719</name>
</gene>
<dbReference type="PANTHER" id="PTHR47967:SF122">
    <property type="entry name" value="PEPTIDASE A1 DOMAIN-CONTAINING PROTEIN"/>
    <property type="match status" value="1"/>
</dbReference>
<evidence type="ECO:0000256" key="2">
    <source>
        <dbReference type="ARBA" id="ARBA00022670"/>
    </source>
</evidence>
<evidence type="ECO:0000313" key="7">
    <source>
        <dbReference type="Proteomes" id="UP000015106"/>
    </source>
</evidence>
<proteinExistence type="inferred from homology"/>
<evidence type="ECO:0000256" key="1">
    <source>
        <dbReference type="ARBA" id="ARBA00007447"/>
    </source>
</evidence>
<dbReference type="Gene3D" id="2.40.70.10">
    <property type="entry name" value="Acid Proteases"/>
    <property type="match status" value="2"/>
</dbReference>
<keyword evidence="3" id="KW-0378">Hydrolase</keyword>
<dbReference type="PROSITE" id="PS51767">
    <property type="entry name" value="PEPTIDASE_A1"/>
    <property type="match status" value="1"/>
</dbReference>
<accession>A0A8R7RA32</accession>
<reference evidence="7" key="1">
    <citation type="journal article" date="2013" name="Nature">
        <title>Draft genome of the wheat A-genome progenitor Triticum urartu.</title>
        <authorList>
            <person name="Ling H.Q."/>
            <person name="Zhao S."/>
            <person name="Liu D."/>
            <person name="Wang J."/>
            <person name="Sun H."/>
            <person name="Zhang C."/>
            <person name="Fan H."/>
            <person name="Li D."/>
            <person name="Dong L."/>
            <person name="Tao Y."/>
            <person name="Gao C."/>
            <person name="Wu H."/>
            <person name="Li Y."/>
            <person name="Cui Y."/>
            <person name="Guo X."/>
            <person name="Zheng S."/>
            <person name="Wang B."/>
            <person name="Yu K."/>
            <person name="Liang Q."/>
            <person name="Yang W."/>
            <person name="Lou X."/>
            <person name="Chen J."/>
            <person name="Feng M."/>
            <person name="Jian J."/>
            <person name="Zhang X."/>
            <person name="Luo G."/>
            <person name="Jiang Y."/>
            <person name="Liu J."/>
            <person name="Wang Z."/>
            <person name="Sha Y."/>
            <person name="Zhang B."/>
            <person name="Wu H."/>
            <person name="Tang D."/>
            <person name="Shen Q."/>
            <person name="Xue P."/>
            <person name="Zou S."/>
            <person name="Wang X."/>
            <person name="Liu X."/>
            <person name="Wang F."/>
            <person name="Yang Y."/>
            <person name="An X."/>
            <person name="Dong Z."/>
            <person name="Zhang K."/>
            <person name="Zhang X."/>
            <person name="Luo M.C."/>
            <person name="Dvorak J."/>
            <person name="Tong Y."/>
            <person name="Wang J."/>
            <person name="Yang H."/>
            <person name="Li Z."/>
            <person name="Wang D."/>
            <person name="Zhang A."/>
            <person name="Wang J."/>
        </authorList>
    </citation>
    <scope>NUCLEOTIDE SEQUENCE</scope>
    <source>
        <strain evidence="7">cv. G1812</strain>
    </source>
</reference>
<feature type="signal peptide" evidence="4">
    <location>
        <begin position="1"/>
        <end position="25"/>
    </location>
</feature>
<evidence type="ECO:0000256" key="3">
    <source>
        <dbReference type="ARBA" id="ARBA00022801"/>
    </source>
</evidence>
<dbReference type="Gramene" id="TuG1812G0700005392.01.T01">
    <property type="protein sequence ID" value="TuG1812G0700005392.01.T01.cds362008"/>
    <property type="gene ID" value="TuG1812G0700005392.01"/>
</dbReference>
<protein>
    <recommendedName>
        <fullName evidence="5">Peptidase A1 domain-containing protein</fullName>
    </recommendedName>
</protein>
<dbReference type="PANTHER" id="PTHR47967">
    <property type="entry name" value="OS07G0603500 PROTEIN-RELATED"/>
    <property type="match status" value="1"/>
</dbReference>
<dbReference type="GO" id="GO:0008233">
    <property type="term" value="F:peptidase activity"/>
    <property type="evidence" value="ECO:0007669"/>
    <property type="project" value="UniProtKB-KW"/>
</dbReference>
<dbReference type="InterPro" id="IPR021109">
    <property type="entry name" value="Peptidase_aspartic_dom_sf"/>
</dbReference>
<dbReference type="EnsemblPlants" id="TuG1812G0700005392.01.T01">
    <property type="protein sequence ID" value="TuG1812G0700005392.01.T01.cds362008"/>
    <property type="gene ID" value="TuG1812G0700005392.01"/>
</dbReference>
<dbReference type="GeneID" id="125523719"/>
<dbReference type="Proteomes" id="UP000015106">
    <property type="component" value="Chromosome 7"/>
</dbReference>
<keyword evidence="2" id="KW-0645">Protease</keyword>
<dbReference type="Pfam" id="PF14541">
    <property type="entry name" value="TAXi_C"/>
    <property type="match status" value="1"/>
</dbReference>
<evidence type="ECO:0000259" key="5">
    <source>
        <dbReference type="PROSITE" id="PS51767"/>
    </source>
</evidence>
<dbReference type="Pfam" id="PF14543">
    <property type="entry name" value="TAXi_N"/>
    <property type="match status" value="1"/>
</dbReference>
<dbReference type="RefSeq" id="XP_048544738.1">
    <property type="nucleotide sequence ID" value="XM_048688781.1"/>
</dbReference>
<dbReference type="OrthoDB" id="613907at2759"/>
<evidence type="ECO:0000313" key="6">
    <source>
        <dbReference type="EnsemblPlants" id="TuG1812G0700005392.01.T01.cds362008"/>
    </source>
</evidence>
<reference evidence="6" key="3">
    <citation type="submission" date="2022-06" db="UniProtKB">
        <authorList>
            <consortium name="EnsemblPlants"/>
        </authorList>
    </citation>
    <scope>IDENTIFICATION</scope>
</reference>
<dbReference type="InterPro" id="IPR032861">
    <property type="entry name" value="TAXi_N"/>
</dbReference>